<comment type="similarity">
    <text evidence="1">Belongs to the LDH2/MDH2 oxidoreductase family.</text>
</comment>
<dbReference type="PANTHER" id="PTHR11091">
    <property type="entry name" value="OXIDOREDUCTASE-RELATED"/>
    <property type="match status" value="1"/>
</dbReference>
<dbReference type="InterPro" id="IPR043144">
    <property type="entry name" value="Mal/L-sulf/L-lact_DH-like_ah"/>
</dbReference>
<comment type="caution">
    <text evidence="3">The sequence shown here is derived from an EMBL/GenBank/DDBJ whole genome shotgun (WGS) entry which is preliminary data.</text>
</comment>
<dbReference type="InterPro" id="IPR043143">
    <property type="entry name" value="Mal/L-sulf/L-lact_DH-like_NADP"/>
</dbReference>
<dbReference type="InterPro" id="IPR003767">
    <property type="entry name" value="Malate/L-lactate_DH-like"/>
</dbReference>
<dbReference type="SUPFAM" id="SSF89733">
    <property type="entry name" value="L-sulfolactate dehydrogenase-like"/>
    <property type="match status" value="1"/>
</dbReference>
<keyword evidence="4" id="KW-1185">Reference proteome</keyword>
<dbReference type="GO" id="GO:0016491">
    <property type="term" value="F:oxidoreductase activity"/>
    <property type="evidence" value="ECO:0007669"/>
    <property type="project" value="UniProtKB-KW"/>
</dbReference>
<evidence type="ECO:0000256" key="1">
    <source>
        <dbReference type="ARBA" id="ARBA00006056"/>
    </source>
</evidence>
<dbReference type="Gene3D" id="1.10.1530.10">
    <property type="match status" value="1"/>
</dbReference>
<organism evidence="3 4">
    <name type="scientific">Popillia japonica</name>
    <name type="common">Japanese beetle</name>
    <dbReference type="NCBI Taxonomy" id="7064"/>
    <lineage>
        <taxon>Eukaryota</taxon>
        <taxon>Metazoa</taxon>
        <taxon>Ecdysozoa</taxon>
        <taxon>Arthropoda</taxon>
        <taxon>Hexapoda</taxon>
        <taxon>Insecta</taxon>
        <taxon>Pterygota</taxon>
        <taxon>Neoptera</taxon>
        <taxon>Endopterygota</taxon>
        <taxon>Coleoptera</taxon>
        <taxon>Polyphaga</taxon>
        <taxon>Scarabaeiformia</taxon>
        <taxon>Scarabaeidae</taxon>
        <taxon>Rutelinae</taxon>
        <taxon>Popillia</taxon>
    </lineage>
</organism>
<keyword evidence="2" id="KW-0560">Oxidoreductase</keyword>
<evidence type="ECO:0000313" key="4">
    <source>
        <dbReference type="Proteomes" id="UP001458880"/>
    </source>
</evidence>
<dbReference type="Proteomes" id="UP001458880">
    <property type="component" value="Unassembled WGS sequence"/>
</dbReference>
<proteinExistence type="inferred from homology"/>
<dbReference type="PANTHER" id="PTHR11091:SF0">
    <property type="entry name" value="MALATE DEHYDROGENASE"/>
    <property type="match status" value="1"/>
</dbReference>
<dbReference type="Gene3D" id="3.30.1370.60">
    <property type="entry name" value="Hypothetical oxidoreductase yiak, domain 2"/>
    <property type="match status" value="1"/>
</dbReference>
<protein>
    <submittedName>
        <fullName evidence="3">Malate/L-lactate dehydrogenase</fullName>
    </submittedName>
</protein>
<dbReference type="InterPro" id="IPR036111">
    <property type="entry name" value="Mal/L-sulfo/L-lacto_DH-like_sf"/>
</dbReference>
<name>A0AAW1HSR6_POPJA</name>
<sequence length="395" mass="42335">MGSLWHGMTMSQHNLMQNPMLKAGIIAIGKRNMAQTAPDTPLIPLAEAKRFISECLQAVGAPKKHADAMGDLLVAADRRGHMSHGMNRLEMFVNDIRSGNCDPKAVPKILKETVATAWVDGQNGLGVVIGDFCMGTAIKKAKEVGIGIAAAKGSNHYGISSRYNFQAVKEGLLGMNFTNTSPFLAPTRSKKAFFGTNPIALAAPGKEGDKFVLDVSTTAVSYGKIEIARRKGIPIPEGWAQDKDGRTTTDTNIAMAPTSCLMPLGGSETNSGYKGYGLAFIVEIFAGILSGATYGPNIKRWLSTERVADLGQCFIAINPKCFAPGFEDRLSDLMNAIRKSEPADPAKPVVVPGDIEKQQAIAVDKAGGVRYIANQMETCKRLSEQLKVKPLRGQP</sequence>
<dbReference type="Pfam" id="PF02615">
    <property type="entry name" value="Ldh_2"/>
    <property type="match status" value="1"/>
</dbReference>
<dbReference type="EMBL" id="JASPKY010000994">
    <property type="protein sequence ID" value="KAK9679662.1"/>
    <property type="molecule type" value="Genomic_DNA"/>
</dbReference>
<dbReference type="AlphaFoldDB" id="A0AAW1HSR6"/>
<accession>A0AAW1HSR6</accession>
<evidence type="ECO:0000256" key="2">
    <source>
        <dbReference type="ARBA" id="ARBA00023002"/>
    </source>
</evidence>
<reference evidence="3 4" key="1">
    <citation type="journal article" date="2024" name="BMC Genomics">
        <title>De novo assembly and annotation of Popillia japonica's genome with initial clues to its potential as an invasive pest.</title>
        <authorList>
            <person name="Cucini C."/>
            <person name="Boschi S."/>
            <person name="Funari R."/>
            <person name="Cardaioli E."/>
            <person name="Iannotti N."/>
            <person name="Marturano G."/>
            <person name="Paoli F."/>
            <person name="Bruttini M."/>
            <person name="Carapelli A."/>
            <person name="Frati F."/>
            <person name="Nardi F."/>
        </authorList>
    </citation>
    <scope>NUCLEOTIDE SEQUENCE [LARGE SCALE GENOMIC DNA]</scope>
    <source>
        <strain evidence="3">DMR45628</strain>
    </source>
</reference>
<evidence type="ECO:0000313" key="3">
    <source>
        <dbReference type="EMBL" id="KAK9679662.1"/>
    </source>
</evidence>
<gene>
    <name evidence="3" type="ORF">QE152_g39816</name>
</gene>